<dbReference type="Pfam" id="PF01575">
    <property type="entry name" value="MaoC_dehydratas"/>
    <property type="match status" value="1"/>
</dbReference>
<evidence type="ECO:0000256" key="1">
    <source>
        <dbReference type="ARBA" id="ARBA00005254"/>
    </source>
</evidence>
<dbReference type="PANTHER" id="PTHR42993">
    <property type="entry name" value="MAOC-LIKE DEHYDRATASE DOMAIN-CONTAINING PROTEIN"/>
    <property type="match status" value="1"/>
</dbReference>
<evidence type="ECO:0000313" key="4">
    <source>
        <dbReference type="Proteomes" id="UP001501147"/>
    </source>
</evidence>
<comment type="similarity">
    <text evidence="1">Belongs to the enoyl-CoA hydratase/isomerase family.</text>
</comment>
<gene>
    <name evidence="3" type="ORF">GCM10023329_56480</name>
</gene>
<protein>
    <recommendedName>
        <fullName evidence="2">MaoC-like domain-containing protein</fullName>
    </recommendedName>
</protein>
<dbReference type="RefSeq" id="WP_345616344.1">
    <property type="nucleotide sequence ID" value="NZ_BAABJV010000028.1"/>
</dbReference>
<dbReference type="PANTHER" id="PTHR42993:SF1">
    <property type="entry name" value="MAOC-LIKE DEHYDRATASE DOMAIN-CONTAINING PROTEIN"/>
    <property type="match status" value="1"/>
</dbReference>
<evidence type="ECO:0000313" key="3">
    <source>
        <dbReference type="EMBL" id="GAA4796405.1"/>
    </source>
</evidence>
<organism evidence="3 4">
    <name type="scientific">Streptomyces sanyensis</name>
    <dbReference type="NCBI Taxonomy" id="568869"/>
    <lineage>
        <taxon>Bacteria</taxon>
        <taxon>Bacillati</taxon>
        <taxon>Actinomycetota</taxon>
        <taxon>Actinomycetes</taxon>
        <taxon>Kitasatosporales</taxon>
        <taxon>Streptomycetaceae</taxon>
        <taxon>Streptomyces</taxon>
    </lineage>
</organism>
<name>A0ABP9BLW5_9ACTN</name>
<dbReference type="Gene3D" id="3.10.129.10">
    <property type="entry name" value="Hotdog Thioesterase"/>
    <property type="match status" value="1"/>
</dbReference>
<dbReference type="InterPro" id="IPR002539">
    <property type="entry name" value="MaoC-like_dom"/>
</dbReference>
<dbReference type="EMBL" id="BAABJV010000028">
    <property type="protein sequence ID" value="GAA4796405.1"/>
    <property type="molecule type" value="Genomic_DNA"/>
</dbReference>
<accession>A0ABP9BLW5</accession>
<feature type="domain" description="MaoC-like" evidence="2">
    <location>
        <begin position="14"/>
        <end position="116"/>
    </location>
</feature>
<keyword evidence="4" id="KW-1185">Reference proteome</keyword>
<dbReference type="Proteomes" id="UP001501147">
    <property type="component" value="Unassembled WGS sequence"/>
</dbReference>
<dbReference type="InterPro" id="IPR029069">
    <property type="entry name" value="HotDog_dom_sf"/>
</dbReference>
<proteinExistence type="inferred from homology"/>
<reference evidence="4" key="1">
    <citation type="journal article" date="2019" name="Int. J. Syst. Evol. Microbiol.">
        <title>The Global Catalogue of Microorganisms (GCM) 10K type strain sequencing project: providing services to taxonomists for standard genome sequencing and annotation.</title>
        <authorList>
            <consortium name="The Broad Institute Genomics Platform"/>
            <consortium name="The Broad Institute Genome Sequencing Center for Infectious Disease"/>
            <person name="Wu L."/>
            <person name="Ma J."/>
        </authorList>
    </citation>
    <scope>NUCLEOTIDE SEQUENCE [LARGE SCALE GENOMIC DNA]</scope>
    <source>
        <strain evidence="4">JCM 18324</strain>
    </source>
</reference>
<sequence length="174" mass="19308">MATQQEIAAWFQERAGVHCGYSEWFEITQREVDSFADLTRDWQGIHVDPVRAAAGPFGAPVAHGFLVLSLITYLTDSLLDLDWSESGLNHRLDRVRFRAPAVVGGRVRAGVTLLGARMRPRDYLELVLAVRVEAEDRGAVCTAEQTRLYRTRADASLPRFPALGTGSSRPDARV</sequence>
<comment type="caution">
    <text evidence="3">The sequence shown here is derived from an EMBL/GenBank/DDBJ whole genome shotgun (WGS) entry which is preliminary data.</text>
</comment>
<evidence type="ECO:0000259" key="2">
    <source>
        <dbReference type="Pfam" id="PF01575"/>
    </source>
</evidence>
<dbReference type="SUPFAM" id="SSF54637">
    <property type="entry name" value="Thioesterase/thiol ester dehydrase-isomerase"/>
    <property type="match status" value="1"/>
</dbReference>